<organism evidence="2">
    <name type="scientific">bioreactor metagenome</name>
    <dbReference type="NCBI Taxonomy" id="1076179"/>
    <lineage>
        <taxon>unclassified sequences</taxon>
        <taxon>metagenomes</taxon>
        <taxon>ecological metagenomes</taxon>
    </lineage>
</organism>
<name>A0A645FLT5_9ZZZZ</name>
<gene>
    <name evidence="2" type="ORF">SDC9_162710</name>
</gene>
<reference evidence="2" key="1">
    <citation type="submission" date="2019-08" db="EMBL/GenBank/DDBJ databases">
        <authorList>
            <person name="Kucharzyk K."/>
            <person name="Murdoch R.W."/>
            <person name="Higgins S."/>
            <person name="Loffler F."/>
        </authorList>
    </citation>
    <scope>NUCLEOTIDE SEQUENCE</scope>
</reference>
<feature type="region of interest" description="Disordered" evidence="1">
    <location>
        <begin position="99"/>
        <end position="126"/>
    </location>
</feature>
<dbReference type="AlphaFoldDB" id="A0A645FLT5"/>
<accession>A0A645FLT5</accession>
<sequence length="147" mass="15083">MFAGGVIEQADVGQDDCIDPLVDGAIDGGMPVGGASGLREGVDRHQHFAALGMGVTDTFRHGLGVEVEASEIAGIGIVFVAEIDGVGAVVDSGLEGGKAAGGTDEIGQGAHGRTPEYQAPEYSHTKLHAIDPHQTHGRCEDQNQNRG</sequence>
<comment type="caution">
    <text evidence="2">The sequence shown here is derived from an EMBL/GenBank/DDBJ whole genome shotgun (WGS) entry which is preliminary data.</text>
</comment>
<evidence type="ECO:0000256" key="1">
    <source>
        <dbReference type="SAM" id="MobiDB-lite"/>
    </source>
</evidence>
<dbReference type="EMBL" id="VSSQ01062137">
    <property type="protein sequence ID" value="MPN15378.1"/>
    <property type="molecule type" value="Genomic_DNA"/>
</dbReference>
<evidence type="ECO:0000313" key="2">
    <source>
        <dbReference type="EMBL" id="MPN15378.1"/>
    </source>
</evidence>
<protein>
    <submittedName>
        <fullName evidence="2">Uncharacterized protein</fullName>
    </submittedName>
</protein>
<proteinExistence type="predicted"/>